<gene>
    <name evidence="3" type="ORF">EWH70_32700</name>
</gene>
<comment type="caution">
    <text evidence="3">The sequence shown here is derived from an EMBL/GenBank/DDBJ whole genome shotgun (WGS) entry which is preliminary data.</text>
</comment>
<evidence type="ECO:0000256" key="2">
    <source>
        <dbReference type="SAM" id="SignalP"/>
    </source>
</evidence>
<keyword evidence="2" id="KW-0732">Signal</keyword>
<dbReference type="EMBL" id="SFCC01000021">
    <property type="protein sequence ID" value="RZQ59872.1"/>
    <property type="molecule type" value="Genomic_DNA"/>
</dbReference>
<dbReference type="AlphaFoldDB" id="A0A4Q7J021"/>
<keyword evidence="4" id="KW-1185">Reference proteome</keyword>
<dbReference type="Pfam" id="PF12079">
    <property type="entry name" value="DUF3558"/>
    <property type="match status" value="1"/>
</dbReference>
<dbReference type="InterPro" id="IPR024520">
    <property type="entry name" value="DUF3558"/>
</dbReference>
<dbReference type="OrthoDB" id="3622719at2"/>
<feature type="region of interest" description="Disordered" evidence="1">
    <location>
        <begin position="22"/>
        <end position="46"/>
    </location>
</feature>
<dbReference type="PROSITE" id="PS51257">
    <property type="entry name" value="PROKAR_LIPOPROTEIN"/>
    <property type="match status" value="1"/>
</dbReference>
<proteinExistence type="predicted"/>
<feature type="chain" id="PRO_5038698877" evidence="2">
    <location>
        <begin position="21"/>
        <end position="177"/>
    </location>
</feature>
<dbReference type="Proteomes" id="UP000292003">
    <property type="component" value="Unassembled WGS sequence"/>
</dbReference>
<organism evidence="3 4">
    <name type="scientific">Amycolatopsis suaedae</name>
    <dbReference type="NCBI Taxonomy" id="2510978"/>
    <lineage>
        <taxon>Bacteria</taxon>
        <taxon>Bacillati</taxon>
        <taxon>Actinomycetota</taxon>
        <taxon>Actinomycetes</taxon>
        <taxon>Pseudonocardiales</taxon>
        <taxon>Pseudonocardiaceae</taxon>
        <taxon>Amycolatopsis</taxon>
    </lineage>
</organism>
<sequence>MGSRAAAGLLVVAAVTAACGAPRAAPADSVPPPAPPSTSASSQGSGLAVLKPCELLSSTDRSSAGLTSLGEEKKIGASRACDWTEPGAFGVTLTLDERSGLEELKVKRKHSTEVEINGRPALRVADPKADNGMCAVLVPVAGGGSVHVDVSNTDFTGTDLACTRAGTVAELVEPKLP</sequence>
<evidence type="ECO:0000313" key="4">
    <source>
        <dbReference type="Proteomes" id="UP000292003"/>
    </source>
</evidence>
<reference evidence="3 4" key="1">
    <citation type="submission" date="2019-02" db="EMBL/GenBank/DDBJ databases">
        <title>Draft genome sequence of Amycolatopsis sp. 8-3EHSu isolated from roots of Suaeda maritima.</title>
        <authorList>
            <person name="Duangmal K."/>
            <person name="Chantavorakit T."/>
        </authorList>
    </citation>
    <scope>NUCLEOTIDE SEQUENCE [LARGE SCALE GENOMIC DNA]</scope>
    <source>
        <strain evidence="3 4">8-3EHSu</strain>
    </source>
</reference>
<feature type="signal peptide" evidence="2">
    <location>
        <begin position="1"/>
        <end position="20"/>
    </location>
</feature>
<name>A0A4Q7J021_9PSEU</name>
<evidence type="ECO:0000313" key="3">
    <source>
        <dbReference type="EMBL" id="RZQ59872.1"/>
    </source>
</evidence>
<accession>A0A4Q7J021</accession>
<protein>
    <submittedName>
        <fullName evidence="3">DUF3558 domain-containing protein</fullName>
    </submittedName>
</protein>
<evidence type="ECO:0000256" key="1">
    <source>
        <dbReference type="SAM" id="MobiDB-lite"/>
    </source>
</evidence>
<dbReference type="RefSeq" id="WP_130479437.1">
    <property type="nucleotide sequence ID" value="NZ_SFCC01000021.1"/>
</dbReference>